<evidence type="ECO:0000313" key="2">
    <source>
        <dbReference type="Proteomes" id="UP000321272"/>
    </source>
</evidence>
<sequence>MTPSGRTNQLLYQAELLLTLPDGEDEHAPGRRRASLEGALAMTELALNSLMREVTEHTGLQTFDWRRLLRDSTPAPAEISHLRELAAEPDSWLFQLLTSLEALHGCDGVSPGGRLGVTAMIATAGPSPGERLSRQLREFKALLAAFRESSREW</sequence>
<dbReference type="EMBL" id="CP042382">
    <property type="protein sequence ID" value="QEA39807.1"/>
    <property type="molecule type" value="Genomic_DNA"/>
</dbReference>
<dbReference type="AlphaFoldDB" id="A0A5B8SUS1"/>
<evidence type="ECO:0000313" key="1">
    <source>
        <dbReference type="EMBL" id="QEA39807.1"/>
    </source>
</evidence>
<dbReference type="RefSeq" id="WP_147184855.1">
    <property type="nucleotide sequence ID" value="NZ_CP042382.1"/>
</dbReference>
<name>A0A5B8SUS1_9GAMM</name>
<keyword evidence="2" id="KW-1185">Reference proteome</keyword>
<protein>
    <submittedName>
        <fullName evidence="1">Uncharacterized protein</fullName>
    </submittedName>
</protein>
<dbReference type="Proteomes" id="UP000321272">
    <property type="component" value="Chromosome"/>
</dbReference>
<reference evidence="1 2" key="1">
    <citation type="submission" date="2019-06" db="EMBL/GenBank/DDBJ databases">
        <title>Genome analyses of bacteria isolated from kimchi.</title>
        <authorList>
            <person name="Lee S."/>
            <person name="Ahn S."/>
            <person name="Roh S."/>
        </authorList>
    </citation>
    <scope>NUCLEOTIDE SEQUENCE [LARGE SCALE GENOMIC DNA]</scope>
    <source>
        <strain evidence="1 2">CBA4606</strain>
    </source>
</reference>
<organism evidence="1 2">
    <name type="scientific">Pistricoccus aurantiacus</name>
    <dbReference type="NCBI Taxonomy" id="1883414"/>
    <lineage>
        <taxon>Bacteria</taxon>
        <taxon>Pseudomonadati</taxon>
        <taxon>Pseudomonadota</taxon>
        <taxon>Gammaproteobacteria</taxon>
        <taxon>Oceanospirillales</taxon>
        <taxon>Halomonadaceae</taxon>
        <taxon>Pistricoccus</taxon>
    </lineage>
</organism>
<dbReference type="KEGG" id="paur:FGL86_12480"/>
<gene>
    <name evidence="1" type="ORF">FGL86_12480</name>
</gene>
<dbReference type="InterPro" id="IPR046493">
    <property type="entry name" value="DUF6586"/>
</dbReference>
<accession>A0A5B8SUS1</accession>
<dbReference type="OrthoDB" id="6166498at2"/>
<proteinExistence type="predicted"/>
<dbReference type="Pfam" id="PF20227">
    <property type="entry name" value="DUF6586"/>
    <property type="match status" value="1"/>
</dbReference>